<gene>
    <name evidence="1" type="ORF">G4Z16_28275</name>
</gene>
<name>A0A7T1TB59_9ACTN</name>
<dbReference type="AlphaFoldDB" id="A0A7T1TB59"/>
<evidence type="ECO:0000313" key="1">
    <source>
        <dbReference type="EMBL" id="QPP09665.1"/>
    </source>
</evidence>
<dbReference type="RefSeq" id="WP_197353434.1">
    <property type="nucleotide sequence ID" value="NZ_CP048882.1"/>
</dbReference>
<accession>A0A7T1TB59</accession>
<sequence length="347" mass="38123">MDAVEKIARACLYEGYLLWPYRRGALKNAQRWTFGGVYPRRCGGLIGEQSRMRTEVLLRGSPAAKLTVHVRFLQVIDRQVYRNAPTGPVPVDELRVEGHSHLTWQEATERRWVCPPWSPRRGPRTSTVDIAAGSDREALRAESGSVAGTLVRNWQRLTGSVRLSSVPVTDTVMRVTVDIENTSPCPLPTAGARGARDAMAPYAFVSTHTVLNTDSGEFVSLTDPPAELLEAAAACENVGVWPVLVSEDPQAAQHSPHYSSEVLSSPITLYDYPAVAPESPGDLFDGGEIDQLLILSVLSLTPREQDEARATDPRAREILDRCAALEPEELAALHGTIRAFRPVLEKR</sequence>
<protein>
    <recommendedName>
        <fullName evidence="3">Hydrogenase maturation protease</fullName>
    </recommendedName>
</protein>
<keyword evidence="2" id="KW-1185">Reference proteome</keyword>
<evidence type="ECO:0000313" key="2">
    <source>
        <dbReference type="Proteomes" id="UP000595046"/>
    </source>
</evidence>
<dbReference type="EMBL" id="CP048882">
    <property type="protein sequence ID" value="QPP09665.1"/>
    <property type="molecule type" value="Genomic_DNA"/>
</dbReference>
<dbReference type="KEGG" id="sbat:G4Z16_28275"/>
<dbReference type="Proteomes" id="UP000595046">
    <property type="component" value="Chromosome"/>
</dbReference>
<proteinExistence type="predicted"/>
<organism evidence="1 2">
    <name type="scientific">Streptomyces bathyalis</name>
    <dbReference type="NCBI Taxonomy" id="2710756"/>
    <lineage>
        <taxon>Bacteria</taxon>
        <taxon>Bacillati</taxon>
        <taxon>Actinomycetota</taxon>
        <taxon>Actinomycetes</taxon>
        <taxon>Kitasatosporales</taxon>
        <taxon>Streptomycetaceae</taxon>
        <taxon>Streptomyces</taxon>
    </lineage>
</organism>
<reference evidence="2" key="1">
    <citation type="submission" date="2020-02" db="EMBL/GenBank/DDBJ databases">
        <title>Streptomyces sp. ASO4wet.</title>
        <authorList>
            <person name="Risdian C."/>
            <person name="Landwehr W."/>
            <person name="Schupp P."/>
            <person name="Wink J."/>
        </authorList>
    </citation>
    <scope>NUCLEOTIDE SEQUENCE [LARGE SCALE GENOMIC DNA]</scope>
    <source>
        <strain evidence="2">ASO4wet</strain>
    </source>
</reference>
<evidence type="ECO:0008006" key="3">
    <source>
        <dbReference type="Google" id="ProtNLM"/>
    </source>
</evidence>